<dbReference type="EMBL" id="CM044702">
    <property type="protein sequence ID" value="KAI5676548.1"/>
    <property type="molecule type" value="Genomic_DNA"/>
</dbReference>
<comment type="caution">
    <text evidence="1">The sequence shown here is derived from an EMBL/GenBank/DDBJ whole genome shotgun (WGS) entry which is preliminary data.</text>
</comment>
<organism evidence="1 2">
    <name type="scientific">Catharanthus roseus</name>
    <name type="common">Madagascar periwinkle</name>
    <name type="synonym">Vinca rosea</name>
    <dbReference type="NCBI Taxonomy" id="4058"/>
    <lineage>
        <taxon>Eukaryota</taxon>
        <taxon>Viridiplantae</taxon>
        <taxon>Streptophyta</taxon>
        <taxon>Embryophyta</taxon>
        <taxon>Tracheophyta</taxon>
        <taxon>Spermatophyta</taxon>
        <taxon>Magnoliopsida</taxon>
        <taxon>eudicotyledons</taxon>
        <taxon>Gunneridae</taxon>
        <taxon>Pentapetalae</taxon>
        <taxon>asterids</taxon>
        <taxon>lamiids</taxon>
        <taxon>Gentianales</taxon>
        <taxon>Apocynaceae</taxon>
        <taxon>Rauvolfioideae</taxon>
        <taxon>Vinceae</taxon>
        <taxon>Catharanthinae</taxon>
        <taxon>Catharanthus</taxon>
    </lineage>
</organism>
<accession>A0ACC0BVD7</accession>
<reference evidence="2" key="1">
    <citation type="journal article" date="2023" name="Nat. Plants">
        <title>Single-cell RNA sequencing provides a high-resolution roadmap for understanding the multicellular compartmentation of specialized metabolism.</title>
        <authorList>
            <person name="Sun S."/>
            <person name="Shen X."/>
            <person name="Li Y."/>
            <person name="Li Y."/>
            <person name="Wang S."/>
            <person name="Li R."/>
            <person name="Zhang H."/>
            <person name="Shen G."/>
            <person name="Guo B."/>
            <person name="Wei J."/>
            <person name="Xu J."/>
            <person name="St-Pierre B."/>
            <person name="Chen S."/>
            <person name="Sun C."/>
        </authorList>
    </citation>
    <scope>NUCLEOTIDE SEQUENCE [LARGE SCALE GENOMIC DNA]</scope>
</reference>
<proteinExistence type="predicted"/>
<evidence type="ECO:0000313" key="1">
    <source>
        <dbReference type="EMBL" id="KAI5676548.1"/>
    </source>
</evidence>
<name>A0ACC0BVD7_CATRO</name>
<protein>
    <submittedName>
        <fullName evidence="1">Uncharacterized protein</fullName>
    </submittedName>
</protein>
<dbReference type="Proteomes" id="UP001060085">
    <property type="component" value="Linkage Group LG02"/>
</dbReference>
<gene>
    <name evidence="1" type="ORF">M9H77_07498</name>
</gene>
<evidence type="ECO:0000313" key="2">
    <source>
        <dbReference type="Proteomes" id="UP001060085"/>
    </source>
</evidence>
<keyword evidence="2" id="KW-1185">Reference proteome</keyword>
<sequence length="104" mass="11718">MNKSENGRKRSENKENKATVTKEGDLPPTVGQTTTRGRSKGHKDHATRSLLQMFDNSVYAPKEKGELVTFDREIEHSLRSARRALQFGMAKNNTNIAVEKMEEG</sequence>